<keyword evidence="8" id="KW-1185">Reference proteome</keyword>
<feature type="transmembrane region" description="Helical" evidence="6">
    <location>
        <begin position="6"/>
        <end position="26"/>
    </location>
</feature>
<dbReference type="PANTHER" id="PTHR34478">
    <property type="entry name" value="PROTEIN LEMA"/>
    <property type="match status" value="1"/>
</dbReference>
<sequence>MSTDTIIGLAIVVGVILLVISMYNQLVTLKNRFKNSFAQIDVQLQRRYELIPNLVESAKAYMSHERETLAKVMEARNQASNASKQASAHPDNPAAMKALSQAESKLTSMLGGFYAVAENYPDLKANETVSQLMEELTSTENRVSFARQAFNDAVMNYNTYREQFPSNIIAGMFGFKFAELLEIDDPKKREAVKVSFN</sequence>
<comment type="subcellular location">
    <subcellularLocation>
        <location evidence="1">Membrane</location>
        <topology evidence="1">Single-pass membrane protein</topology>
    </subcellularLocation>
</comment>
<dbReference type="Pfam" id="PF04011">
    <property type="entry name" value="LemA"/>
    <property type="match status" value="1"/>
</dbReference>
<evidence type="ECO:0000256" key="5">
    <source>
        <dbReference type="ARBA" id="ARBA00023136"/>
    </source>
</evidence>
<dbReference type="EMBL" id="BAABBN010000007">
    <property type="protein sequence ID" value="GAA3932089.1"/>
    <property type="molecule type" value="Genomic_DNA"/>
</dbReference>
<protein>
    <submittedName>
        <fullName evidence="7">LemA family protein</fullName>
    </submittedName>
</protein>
<keyword evidence="5 6" id="KW-0472">Membrane</keyword>
<reference evidence="8" key="1">
    <citation type="journal article" date="2019" name="Int. J. Syst. Evol. Microbiol.">
        <title>The Global Catalogue of Microorganisms (GCM) 10K type strain sequencing project: providing services to taxonomists for standard genome sequencing and annotation.</title>
        <authorList>
            <consortium name="The Broad Institute Genomics Platform"/>
            <consortium name="The Broad Institute Genome Sequencing Center for Infectious Disease"/>
            <person name="Wu L."/>
            <person name="Ma J."/>
        </authorList>
    </citation>
    <scope>NUCLEOTIDE SEQUENCE [LARGE SCALE GENOMIC DNA]</scope>
    <source>
        <strain evidence="8">JCM 17551</strain>
    </source>
</reference>
<comment type="caution">
    <text evidence="7">The sequence shown here is derived from an EMBL/GenBank/DDBJ whole genome shotgun (WGS) entry which is preliminary data.</text>
</comment>
<gene>
    <name evidence="7" type="ORF">GCM10022277_31210</name>
</gene>
<accession>A0ABP7MXK8</accession>
<dbReference type="PANTHER" id="PTHR34478:SF1">
    <property type="entry name" value="PROTEIN LEMA"/>
    <property type="match status" value="1"/>
</dbReference>
<evidence type="ECO:0000313" key="7">
    <source>
        <dbReference type="EMBL" id="GAA3932089.1"/>
    </source>
</evidence>
<evidence type="ECO:0000256" key="3">
    <source>
        <dbReference type="ARBA" id="ARBA00022692"/>
    </source>
</evidence>
<dbReference type="SUPFAM" id="SSF140478">
    <property type="entry name" value="LemA-like"/>
    <property type="match status" value="1"/>
</dbReference>
<evidence type="ECO:0000256" key="2">
    <source>
        <dbReference type="ARBA" id="ARBA00008854"/>
    </source>
</evidence>
<proteinExistence type="inferred from homology"/>
<keyword evidence="4 6" id="KW-1133">Transmembrane helix</keyword>
<evidence type="ECO:0000313" key="8">
    <source>
        <dbReference type="Proteomes" id="UP001501565"/>
    </source>
</evidence>
<evidence type="ECO:0000256" key="1">
    <source>
        <dbReference type="ARBA" id="ARBA00004167"/>
    </source>
</evidence>
<comment type="similarity">
    <text evidence="2">Belongs to the LemA family.</text>
</comment>
<dbReference type="InterPro" id="IPR007156">
    <property type="entry name" value="MamQ_LemA"/>
</dbReference>
<dbReference type="Gene3D" id="1.20.1440.20">
    <property type="entry name" value="LemA-like domain"/>
    <property type="match status" value="1"/>
</dbReference>
<keyword evidence="3 6" id="KW-0812">Transmembrane</keyword>
<dbReference type="InterPro" id="IPR023353">
    <property type="entry name" value="LemA-like_dom_sf"/>
</dbReference>
<organism evidence="7 8">
    <name type="scientific">Litoribacillus peritrichatus</name>
    <dbReference type="NCBI Taxonomy" id="718191"/>
    <lineage>
        <taxon>Bacteria</taxon>
        <taxon>Pseudomonadati</taxon>
        <taxon>Pseudomonadota</taxon>
        <taxon>Gammaproteobacteria</taxon>
        <taxon>Oceanospirillales</taxon>
        <taxon>Oceanospirillaceae</taxon>
        <taxon>Litoribacillus</taxon>
    </lineage>
</organism>
<evidence type="ECO:0000256" key="4">
    <source>
        <dbReference type="ARBA" id="ARBA00022989"/>
    </source>
</evidence>
<evidence type="ECO:0000256" key="6">
    <source>
        <dbReference type="SAM" id="Phobius"/>
    </source>
</evidence>
<dbReference type="Proteomes" id="UP001501565">
    <property type="component" value="Unassembled WGS sequence"/>
</dbReference>
<dbReference type="RefSeq" id="WP_344799492.1">
    <property type="nucleotide sequence ID" value="NZ_BAABBN010000007.1"/>
</dbReference>
<name>A0ABP7MXK8_9GAMM</name>